<evidence type="ECO:0000256" key="6">
    <source>
        <dbReference type="ARBA" id="ARBA00022741"/>
    </source>
</evidence>
<dbReference type="InterPro" id="IPR009030">
    <property type="entry name" value="Growth_fac_rcpt_cys_sf"/>
</dbReference>
<accession>A0AAW1URX6</accession>
<name>A0AAW1URX6_9CUCU</name>
<evidence type="ECO:0000256" key="9">
    <source>
        <dbReference type="ARBA" id="ARBA00022989"/>
    </source>
</evidence>
<comment type="similarity">
    <text evidence="15">Belongs to the protein kinase superfamily. Tyr protein kinase family. EGF receptor subfamily.</text>
</comment>
<keyword evidence="5 20" id="KW-0812">Transmembrane</keyword>
<dbReference type="InterPro" id="IPR032778">
    <property type="entry name" value="GF_recep_IV"/>
</dbReference>
<keyword evidence="10 15" id="KW-0472">Membrane</keyword>
<dbReference type="InterPro" id="IPR000719">
    <property type="entry name" value="Prot_kinase_dom"/>
</dbReference>
<dbReference type="Pfam" id="PF01030">
    <property type="entry name" value="Recep_L_domain"/>
    <property type="match status" value="2"/>
</dbReference>
<evidence type="ECO:0000256" key="15">
    <source>
        <dbReference type="PIRNR" id="PIRNR000619"/>
    </source>
</evidence>
<evidence type="ECO:0000256" key="17">
    <source>
        <dbReference type="PIRSR" id="PIRSR000619-2"/>
    </source>
</evidence>
<evidence type="ECO:0000256" key="16">
    <source>
        <dbReference type="PIRSR" id="PIRSR000619-1"/>
    </source>
</evidence>
<feature type="compositionally biased region" description="Polar residues" evidence="19">
    <location>
        <begin position="1190"/>
        <end position="1206"/>
    </location>
</feature>
<dbReference type="FunFam" id="3.30.200.20:FF:000422">
    <property type="entry name" value="Receptor protein-tyrosine kinase"/>
    <property type="match status" value="1"/>
</dbReference>
<feature type="region of interest" description="Disordered" evidence="19">
    <location>
        <begin position="1269"/>
        <end position="1312"/>
    </location>
</feature>
<dbReference type="SUPFAM" id="SSF56112">
    <property type="entry name" value="Protein kinase-like (PK-like)"/>
    <property type="match status" value="1"/>
</dbReference>
<comment type="catalytic activity">
    <reaction evidence="14">
        <text>L-tyrosyl-[protein] + ATP = O-phospho-L-tyrosyl-[protein] + ADP + H(+)</text>
        <dbReference type="Rhea" id="RHEA:10596"/>
        <dbReference type="Rhea" id="RHEA-COMP:10136"/>
        <dbReference type="Rhea" id="RHEA-COMP:20101"/>
        <dbReference type="ChEBI" id="CHEBI:15378"/>
        <dbReference type="ChEBI" id="CHEBI:30616"/>
        <dbReference type="ChEBI" id="CHEBI:46858"/>
        <dbReference type="ChEBI" id="CHEBI:61978"/>
        <dbReference type="ChEBI" id="CHEBI:456216"/>
        <dbReference type="EC" id="2.7.10.1"/>
    </reaction>
</comment>
<dbReference type="InterPro" id="IPR001245">
    <property type="entry name" value="Ser-Thr/Tyr_kinase_cat_dom"/>
</dbReference>
<organism evidence="22 23">
    <name type="scientific">Henosepilachna vigintioctopunctata</name>
    <dbReference type="NCBI Taxonomy" id="420089"/>
    <lineage>
        <taxon>Eukaryota</taxon>
        <taxon>Metazoa</taxon>
        <taxon>Ecdysozoa</taxon>
        <taxon>Arthropoda</taxon>
        <taxon>Hexapoda</taxon>
        <taxon>Insecta</taxon>
        <taxon>Pterygota</taxon>
        <taxon>Neoptera</taxon>
        <taxon>Endopterygota</taxon>
        <taxon>Coleoptera</taxon>
        <taxon>Polyphaga</taxon>
        <taxon>Cucujiformia</taxon>
        <taxon>Coccinelloidea</taxon>
        <taxon>Coccinellidae</taxon>
        <taxon>Epilachninae</taxon>
        <taxon>Epilachnini</taxon>
        <taxon>Henosepilachna</taxon>
    </lineage>
</organism>
<dbReference type="InterPro" id="IPR006212">
    <property type="entry name" value="Furin_repeat"/>
</dbReference>
<comment type="subcellular location">
    <subcellularLocation>
        <location evidence="1">Membrane</location>
        <topology evidence="1">Single-pass type I membrane protein</topology>
    </subcellularLocation>
</comment>
<dbReference type="Gene3D" id="1.10.510.10">
    <property type="entry name" value="Transferase(Phosphotransferase) domain 1"/>
    <property type="match status" value="1"/>
</dbReference>
<keyword evidence="8 15" id="KW-0067">ATP-binding</keyword>
<dbReference type="SMART" id="SM00261">
    <property type="entry name" value="FU"/>
    <property type="match status" value="7"/>
</dbReference>
<gene>
    <name evidence="22" type="ORF">WA026_020375</name>
</gene>
<keyword evidence="4 15" id="KW-0808">Transferase</keyword>
<dbReference type="Gene3D" id="3.80.20.20">
    <property type="entry name" value="Receptor L-domain"/>
    <property type="match status" value="2"/>
</dbReference>
<evidence type="ECO:0000256" key="7">
    <source>
        <dbReference type="ARBA" id="ARBA00022777"/>
    </source>
</evidence>
<dbReference type="PIRSF" id="PIRSF000619">
    <property type="entry name" value="TyrPK_EGF-R"/>
    <property type="match status" value="1"/>
</dbReference>
<evidence type="ECO:0000259" key="21">
    <source>
        <dbReference type="PROSITE" id="PS50011"/>
    </source>
</evidence>
<dbReference type="PROSITE" id="PS00107">
    <property type="entry name" value="PROTEIN_KINASE_ATP"/>
    <property type="match status" value="1"/>
</dbReference>
<feature type="active site" description="Proton acceptor" evidence="16">
    <location>
        <position position="1031"/>
    </location>
</feature>
<dbReference type="GO" id="GO:0022008">
    <property type="term" value="P:neurogenesis"/>
    <property type="evidence" value="ECO:0007669"/>
    <property type="project" value="TreeGrafter"/>
</dbReference>
<dbReference type="EMBL" id="JARQZJ010000074">
    <property type="protein sequence ID" value="KAK9882269.1"/>
    <property type="molecule type" value="Genomic_DNA"/>
</dbReference>
<keyword evidence="2" id="KW-0217">Developmental protein</keyword>
<dbReference type="PRINTS" id="PR00109">
    <property type="entry name" value="TYRKINASE"/>
</dbReference>
<dbReference type="GO" id="GO:0005524">
    <property type="term" value="F:ATP binding"/>
    <property type="evidence" value="ECO:0007669"/>
    <property type="project" value="UniProtKB-UniRule"/>
</dbReference>
<dbReference type="CDD" id="cd05057">
    <property type="entry name" value="PTKc_EGFR_like"/>
    <property type="match status" value="1"/>
</dbReference>
<sequence>MLRPEGPRNLFGRLSRLASISLQVLAGILIDLKPNILGCWDEVSPFSAVYYTYVEYEYPVNDIKDRHLCRICIGTNGRMSVPSNRDHHYRNLKDRFTNCTYVDGNLELTWLQDEDLDLSFLQYIREVTGYVLISHVDIKRIVLPKLQIIRGRTLFRMNNGGQEFSLIVSLSKMFTLELPALRDVLRGNIGLFNNYNLCHVKTINWNEIITGPGAKHIYVYNFTSPERECPPCDKKCEAGCWGEGEENCQKFSKENCSPQCFQGRCFGSNPRECCHLFCAGGCVGPKQSDCIACRNFYDDGVCTQECPPMQIYNTVNYSWEPNPKGKYAYGATCVKNCPEHLLKDNGACVRSCPPQKQARNGECVPCDGPCPKTCAGGDTHVHSGNIESFRGCTVIEGHLHILENSFKSFQQIYPNYTFGERYPDMHPDRLEVFSTLKEVTGFIDIQANHPDFKNLSYFRNLEIIGGREPYEYYSSLYIVKTSLQSLELRSLKKINSGTVVILENKNLCFASSINWNKIRKNKDPALMISANENSNICQKKGLVCDEQCSSEGCWGSGPDQCLSCAHFKLGNTCLQNCSVRPGIYRATYNECKPCHEECGSSCTGPTADRCTTCKHFKDGPFCVSKCPKNKYEEHGTCKQCHENCVDECTGPMNTVGPNGCNSCEKAIMKENYIDKCLRKDESCPDGYYDDWVVPREQSTVLKPLAGKAICRQCHPRCETCTGYGFHIKLCTRCSKYNDGEQCVDECPTDHYPDEENRTCNLCHPECRGCSGPGPEHCHVCQNFKIIDDMSENATFTCVASCPTEFPYRVFPVNASAYCTDKTSTSMFMTSLDSSKSLLIVACAVAGLFVIVIVIVIFLYCYCRKMKEKENALKMTLTLTSIEDEPLRPTNVMPNIAQLRIIKETEIRKGSFLGFGAFGTVYKGVWIPEGDHNKIPVAIKVLREDTGANTSKEFLEEACIMATVDHPNLLQLLAVCMTSDMMLVTQLMPLGCLLDFVRNNREKIGSKYLLNWCTQIARGMAYLEEKRLVHRDLAARNVLVQTPACVKITDFGLAKLLDINEEEYKAAGGKMPIKWLALECIQHRIFTHKSDVWAFGVTIWEVLTFGKRPYDNVPAREVPEMLEKGQRLHQPTHFTLDVYKVMLQCWMLEAESRPSFKELVDIFSEMARDPGRYLAIPGDKLMRLQNSQILHDARSSVTPTMDTSESPSEGDEYMQSQPRVPLHTNGLPSTSPVPSNSNRLWPSLSQFTSEGSMASQYQNNFNQKLLRYSQGRSQDPTSIGTTQSDISKYSGDSVKSNNDVGSDEYDSSSRAQAQVGTLKLELPVDEDDYLMPSPQQSMAASTYVDLIDSKSDKDSRQYGPYPDFYNTNIDNPEYLMNNDAPTQTVGLPPVDEFVQATAAAASASNVQGAPLPMARSSEEESDPEYYNDYDRLQRELQPLQCNVKDPSLSGRKV</sequence>
<evidence type="ECO:0000313" key="23">
    <source>
        <dbReference type="Proteomes" id="UP001431783"/>
    </source>
</evidence>
<dbReference type="InterPro" id="IPR017441">
    <property type="entry name" value="Protein_kinase_ATP_BS"/>
</dbReference>
<reference evidence="22 23" key="1">
    <citation type="submission" date="2023-03" db="EMBL/GenBank/DDBJ databases">
        <title>Genome insight into feeding habits of ladybird beetles.</title>
        <authorList>
            <person name="Li H.-S."/>
            <person name="Huang Y.-H."/>
            <person name="Pang H."/>
        </authorList>
    </citation>
    <scope>NUCLEOTIDE SEQUENCE [LARGE SCALE GENOMIC DNA]</scope>
    <source>
        <strain evidence="22">SYSU_2023b</strain>
        <tissue evidence="22">Whole body</tissue>
    </source>
</reference>
<dbReference type="Pfam" id="PF14843">
    <property type="entry name" value="GF_recep_IV"/>
    <property type="match status" value="1"/>
</dbReference>
<dbReference type="GO" id="GO:0009966">
    <property type="term" value="P:regulation of signal transduction"/>
    <property type="evidence" value="ECO:0007669"/>
    <property type="project" value="UniProtKB-ARBA"/>
</dbReference>
<feature type="transmembrane region" description="Helical" evidence="20">
    <location>
        <begin position="837"/>
        <end position="861"/>
    </location>
</feature>
<feature type="region of interest" description="Disordered" evidence="19">
    <location>
        <begin position="1190"/>
        <end position="1241"/>
    </location>
</feature>
<keyword evidence="3" id="KW-0597">Phosphoprotein</keyword>
<feature type="binding site" evidence="17 18">
    <location>
        <position position="939"/>
    </location>
    <ligand>
        <name>ATP</name>
        <dbReference type="ChEBI" id="CHEBI:30616"/>
    </ligand>
</feature>
<dbReference type="CDD" id="cd00064">
    <property type="entry name" value="FU"/>
    <property type="match status" value="5"/>
</dbReference>
<evidence type="ECO:0000256" key="3">
    <source>
        <dbReference type="ARBA" id="ARBA00022553"/>
    </source>
</evidence>
<dbReference type="FunFam" id="3.80.20.20:FF:000009">
    <property type="entry name" value="Receptor protein-tyrosine kinase"/>
    <property type="match status" value="1"/>
</dbReference>
<dbReference type="EC" id="2.7.10.1" evidence="15"/>
<dbReference type="FunFam" id="2.10.220.10:FF:000024">
    <property type="entry name" value="Receptor protein-tyrosine kinase"/>
    <property type="match status" value="1"/>
</dbReference>
<evidence type="ECO:0000313" key="22">
    <source>
        <dbReference type="EMBL" id="KAK9882269.1"/>
    </source>
</evidence>
<evidence type="ECO:0000256" key="12">
    <source>
        <dbReference type="ARBA" id="ARBA00023170"/>
    </source>
</evidence>
<dbReference type="SUPFAM" id="SSF52058">
    <property type="entry name" value="L domain-like"/>
    <property type="match status" value="2"/>
</dbReference>
<evidence type="ECO:0000256" key="11">
    <source>
        <dbReference type="ARBA" id="ARBA00023137"/>
    </source>
</evidence>
<dbReference type="FunFam" id="1.10.510.10:FF:000233">
    <property type="entry name" value="receptor tyrosine-protein kinase erbB-3"/>
    <property type="match status" value="1"/>
</dbReference>
<dbReference type="InterPro" id="IPR000494">
    <property type="entry name" value="Rcpt_L-dom"/>
</dbReference>
<feature type="compositionally biased region" description="Polar residues" evidence="19">
    <location>
        <begin position="1269"/>
        <end position="1286"/>
    </location>
</feature>
<dbReference type="GO" id="GO:0038127">
    <property type="term" value="P:ERBB signaling pathway"/>
    <property type="evidence" value="ECO:0007669"/>
    <property type="project" value="UniProtKB-ARBA"/>
</dbReference>
<evidence type="ECO:0000256" key="1">
    <source>
        <dbReference type="ARBA" id="ARBA00004479"/>
    </source>
</evidence>
<dbReference type="GO" id="GO:0008284">
    <property type="term" value="P:positive regulation of cell population proliferation"/>
    <property type="evidence" value="ECO:0007669"/>
    <property type="project" value="TreeGrafter"/>
</dbReference>
<dbReference type="Proteomes" id="UP001431783">
    <property type="component" value="Unassembled WGS sequence"/>
</dbReference>
<evidence type="ECO:0000256" key="14">
    <source>
        <dbReference type="ARBA" id="ARBA00051243"/>
    </source>
</evidence>
<evidence type="ECO:0000256" key="4">
    <source>
        <dbReference type="ARBA" id="ARBA00022679"/>
    </source>
</evidence>
<keyword evidence="9 20" id="KW-1133">Transmembrane helix</keyword>
<keyword evidence="23" id="KW-1185">Reference proteome</keyword>
<dbReference type="GO" id="GO:0043066">
    <property type="term" value="P:negative regulation of apoptotic process"/>
    <property type="evidence" value="ECO:0007669"/>
    <property type="project" value="TreeGrafter"/>
</dbReference>
<feature type="region of interest" description="Disordered" evidence="19">
    <location>
        <begin position="1401"/>
        <end position="1425"/>
    </location>
</feature>
<dbReference type="Gene3D" id="2.10.220.10">
    <property type="entry name" value="Hormone Receptor, Insulin-like Growth Factor Receptor 1, Chain A, domain 2"/>
    <property type="match status" value="4"/>
</dbReference>
<keyword evidence="7 15" id="KW-0418">Kinase</keyword>
<keyword evidence="11 15" id="KW-0829">Tyrosine-protein kinase</keyword>
<dbReference type="GO" id="GO:0004714">
    <property type="term" value="F:transmembrane receptor protein tyrosine kinase activity"/>
    <property type="evidence" value="ECO:0007669"/>
    <property type="project" value="UniProtKB-EC"/>
</dbReference>
<dbReference type="Pfam" id="PF00757">
    <property type="entry name" value="Furin-like"/>
    <property type="match status" value="1"/>
</dbReference>
<dbReference type="SUPFAM" id="SSF57184">
    <property type="entry name" value="Growth factor receptor domain"/>
    <property type="match status" value="3"/>
</dbReference>
<dbReference type="FunFam" id="2.10.220.10:FF:000001">
    <property type="entry name" value="Receptor protein-tyrosine kinase"/>
    <property type="match status" value="1"/>
</dbReference>
<dbReference type="PANTHER" id="PTHR24416:SF566">
    <property type="entry name" value="EPIDERMAL GROWTH FACTOR RECEPTOR"/>
    <property type="match status" value="1"/>
</dbReference>
<keyword evidence="13" id="KW-0325">Glycoprotein</keyword>
<evidence type="ECO:0000256" key="18">
    <source>
        <dbReference type="PROSITE-ProRule" id="PRU10141"/>
    </source>
</evidence>
<dbReference type="PROSITE" id="PS50011">
    <property type="entry name" value="PROTEIN_KINASE_DOM"/>
    <property type="match status" value="1"/>
</dbReference>
<dbReference type="SMART" id="SM00219">
    <property type="entry name" value="TyrKc"/>
    <property type="match status" value="1"/>
</dbReference>
<protein>
    <recommendedName>
        <fullName evidence="15">Receptor protein-tyrosine kinase</fullName>
        <ecNumber evidence="15">2.7.10.1</ecNumber>
    </recommendedName>
</protein>
<dbReference type="InterPro" id="IPR008266">
    <property type="entry name" value="Tyr_kinase_AS"/>
</dbReference>
<dbReference type="FunFam" id="2.10.220.10:FF:000002">
    <property type="entry name" value="Receptor protein-tyrosine kinase"/>
    <property type="match status" value="1"/>
</dbReference>
<dbReference type="PANTHER" id="PTHR24416">
    <property type="entry name" value="TYROSINE-PROTEIN KINASE RECEPTOR"/>
    <property type="match status" value="1"/>
</dbReference>
<dbReference type="GO" id="GO:0009925">
    <property type="term" value="C:basal plasma membrane"/>
    <property type="evidence" value="ECO:0007669"/>
    <property type="project" value="TreeGrafter"/>
</dbReference>
<dbReference type="Pfam" id="PF07714">
    <property type="entry name" value="PK_Tyr_Ser-Thr"/>
    <property type="match status" value="1"/>
</dbReference>
<dbReference type="InterPro" id="IPR020635">
    <property type="entry name" value="Tyr_kinase_cat_dom"/>
</dbReference>
<dbReference type="InterPro" id="IPR050122">
    <property type="entry name" value="RTK"/>
</dbReference>
<evidence type="ECO:0000256" key="2">
    <source>
        <dbReference type="ARBA" id="ARBA00022473"/>
    </source>
</evidence>
<evidence type="ECO:0000256" key="5">
    <source>
        <dbReference type="ARBA" id="ARBA00022692"/>
    </source>
</evidence>
<dbReference type="InterPro" id="IPR036941">
    <property type="entry name" value="Rcpt_L-dom_sf"/>
</dbReference>
<evidence type="ECO:0000256" key="13">
    <source>
        <dbReference type="ARBA" id="ARBA00023180"/>
    </source>
</evidence>
<dbReference type="PROSITE" id="PS00109">
    <property type="entry name" value="PROTEIN_KINASE_TYR"/>
    <property type="match status" value="1"/>
</dbReference>
<evidence type="ECO:0000256" key="20">
    <source>
        <dbReference type="SAM" id="Phobius"/>
    </source>
</evidence>
<dbReference type="InterPro" id="IPR006211">
    <property type="entry name" value="Furin-like_Cys-rich_dom"/>
</dbReference>
<feature type="compositionally biased region" description="Polar residues" evidence="19">
    <location>
        <begin position="1225"/>
        <end position="1241"/>
    </location>
</feature>
<comment type="caution">
    <text evidence="22">The sequence shown here is derived from an EMBL/GenBank/DDBJ whole genome shotgun (WGS) entry which is preliminary data.</text>
</comment>
<keyword evidence="12 15" id="KW-0675">Receptor</keyword>
<evidence type="ECO:0000256" key="10">
    <source>
        <dbReference type="ARBA" id="ARBA00023136"/>
    </source>
</evidence>
<dbReference type="InterPro" id="IPR011009">
    <property type="entry name" value="Kinase-like_dom_sf"/>
</dbReference>
<feature type="binding site" evidence="17">
    <location>
        <begin position="912"/>
        <end position="920"/>
    </location>
    <ligand>
        <name>ATP</name>
        <dbReference type="ChEBI" id="CHEBI:30616"/>
    </ligand>
</feature>
<proteinExistence type="inferred from homology"/>
<evidence type="ECO:0000256" key="19">
    <source>
        <dbReference type="SAM" id="MobiDB-lite"/>
    </source>
</evidence>
<dbReference type="Gene3D" id="3.30.200.20">
    <property type="entry name" value="Phosphorylase Kinase, domain 1"/>
    <property type="match status" value="1"/>
</dbReference>
<dbReference type="InterPro" id="IPR016245">
    <property type="entry name" value="Tyr_kinase_EGF/ERB/XmrK_rcpt"/>
</dbReference>
<evidence type="ECO:0000256" key="8">
    <source>
        <dbReference type="ARBA" id="ARBA00022840"/>
    </source>
</evidence>
<feature type="domain" description="Protein kinase" evidence="21">
    <location>
        <begin position="906"/>
        <end position="1173"/>
    </location>
</feature>
<dbReference type="GO" id="GO:0043235">
    <property type="term" value="C:receptor complex"/>
    <property type="evidence" value="ECO:0007669"/>
    <property type="project" value="TreeGrafter"/>
</dbReference>
<keyword evidence="6 15" id="KW-0547">Nucleotide-binding</keyword>